<proteinExistence type="predicted"/>
<dbReference type="Pfam" id="PF11175">
    <property type="entry name" value="DUF2961"/>
    <property type="match status" value="1"/>
</dbReference>
<reference evidence="3 4" key="1">
    <citation type="submission" date="2018-08" db="EMBL/GenBank/DDBJ databases">
        <title>A genome reference for cultivated species of the human gut microbiota.</title>
        <authorList>
            <person name="Zou Y."/>
            <person name="Xue W."/>
            <person name="Luo G."/>
        </authorList>
    </citation>
    <scope>NUCLEOTIDE SEQUENCE [LARGE SCALE GENOMIC DNA]</scope>
    <source>
        <strain evidence="1 4">AF24-16AC</strain>
        <strain evidence="2 3">AM23-23</strain>
    </source>
</reference>
<evidence type="ECO:0000313" key="4">
    <source>
        <dbReference type="Proteomes" id="UP000285750"/>
    </source>
</evidence>
<dbReference type="EMBL" id="QRUY01000002">
    <property type="protein sequence ID" value="RGS10472.1"/>
    <property type="molecule type" value="Genomic_DNA"/>
</dbReference>
<dbReference type="InterPro" id="IPR021345">
    <property type="entry name" value="DUF2961"/>
</dbReference>
<evidence type="ECO:0000313" key="1">
    <source>
        <dbReference type="EMBL" id="RGS10472.1"/>
    </source>
</evidence>
<comment type="caution">
    <text evidence="1">The sequence shown here is derived from an EMBL/GenBank/DDBJ whole genome shotgun (WGS) entry which is preliminary data.</text>
</comment>
<dbReference type="Proteomes" id="UP000285750">
    <property type="component" value="Unassembled WGS sequence"/>
</dbReference>
<protein>
    <submittedName>
        <fullName evidence="1">DUF2961 domain-containing protein</fullName>
    </submittedName>
</protein>
<accession>A0A412HAC4</accession>
<evidence type="ECO:0000313" key="2">
    <source>
        <dbReference type="EMBL" id="RHF92525.1"/>
    </source>
</evidence>
<dbReference type="AlphaFoldDB" id="A0A412HAC4"/>
<dbReference type="Gene3D" id="2.60.120.1390">
    <property type="match status" value="3"/>
</dbReference>
<dbReference type="Proteomes" id="UP000283485">
    <property type="component" value="Unassembled WGS sequence"/>
</dbReference>
<evidence type="ECO:0000313" key="3">
    <source>
        <dbReference type="Proteomes" id="UP000283485"/>
    </source>
</evidence>
<sequence>MTNVNKLPILDTSGIKVGYEGSIDKKGKNADWDWWLYQKRGKEWVVFDVKGAGCIYNLVQHRYLSSTDPLFRFYLNGDTIPSYSLRLSELGEKYPFVSPVSDSYIGPLDGGRGPIRVGRSFVPIPYRDGCKITTDVKLGGNDRGKGEGGWGHIIYHSFVEGDSLGRFPDGEDLTMRQSLKKHGLWNDTLVETAVKNNISISPNESKMLFSKTHKGVVSFVNLLMSKLTESVLHDLWIKIVFDDHRLPDIYCPVGALGGNSLGYNDTEYLLMGVLKNGFIYNTFPMPFWRNMTLYLENKGHEIVEVDEVKLGLTCNNYEEERCGYFRNTPYYMRKRTINADSEIGKIRGTGKMVAAHITCYAERPNIISCEGDVRVYIDGNKTPKVESDGSESYVCYGWGFPTPPETHAFGGYDGLKDNPWSMTRLCINDYYPFYKSLDFNIESGEYNNQYLEHEGTVFYYGVDTPVLEEVDNVDIASSSSIKSHCYLTGGKTMMRDLTSSYEGSYDTEMITRRVAYLNSQDGSEFIVKIKPENKGVRLRRSSDQEIGQQCADVYVDGKKVFPQWYVADCNPYRRWLDDEFEIPAEYTKGKSELKIKISPSIINGKCSWNESKYTIFIYR</sequence>
<dbReference type="EMBL" id="QRHQ01000004">
    <property type="protein sequence ID" value="RHF92525.1"/>
    <property type="molecule type" value="Genomic_DNA"/>
</dbReference>
<name>A0A412HAC4_9BACT</name>
<gene>
    <name evidence="2" type="ORF">DW653_03805</name>
    <name evidence="1" type="ORF">DWY14_01285</name>
</gene>
<organism evidence="1 4">
    <name type="scientific">Phocaeicola plebeius</name>
    <dbReference type="NCBI Taxonomy" id="310297"/>
    <lineage>
        <taxon>Bacteria</taxon>
        <taxon>Pseudomonadati</taxon>
        <taxon>Bacteroidota</taxon>
        <taxon>Bacteroidia</taxon>
        <taxon>Bacteroidales</taxon>
        <taxon>Bacteroidaceae</taxon>
        <taxon>Phocaeicola</taxon>
    </lineage>
</organism>